<feature type="transmembrane region" description="Helical" evidence="6">
    <location>
        <begin position="29"/>
        <end position="51"/>
    </location>
</feature>
<accession>A0A9Q1C6D4</accession>
<comment type="caution">
    <text evidence="7">The sequence shown here is derived from an EMBL/GenBank/DDBJ whole genome shotgun (WGS) entry which is preliminary data.</text>
</comment>
<reference evidence="7" key="1">
    <citation type="submission" date="2021-10" db="EMBL/GenBank/DDBJ databases">
        <title>Tropical sea cucumber genome reveals ecological adaptation and Cuvierian tubules defense mechanism.</title>
        <authorList>
            <person name="Chen T."/>
        </authorList>
    </citation>
    <scope>NUCLEOTIDE SEQUENCE</scope>
    <source>
        <strain evidence="7">Nanhai2018</strain>
        <tissue evidence="7">Muscle</tissue>
    </source>
</reference>
<gene>
    <name evidence="7" type="ORF">HOLleu_17195</name>
</gene>
<keyword evidence="8" id="KW-1185">Reference proteome</keyword>
<evidence type="ECO:0000313" key="7">
    <source>
        <dbReference type="EMBL" id="KAJ8039467.1"/>
    </source>
</evidence>
<comment type="similarity">
    <text evidence="2">Belongs to the nucleobase:cation symporter-2 (NCS2) (TC 2.A.40) family.</text>
</comment>
<evidence type="ECO:0000256" key="3">
    <source>
        <dbReference type="ARBA" id="ARBA00022692"/>
    </source>
</evidence>
<evidence type="ECO:0000256" key="4">
    <source>
        <dbReference type="ARBA" id="ARBA00022989"/>
    </source>
</evidence>
<feature type="transmembrane region" description="Helical" evidence="6">
    <location>
        <begin position="107"/>
        <end position="130"/>
    </location>
</feature>
<dbReference type="GO" id="GO:0016020">
    <property type="term" value="C:membrane"/>
    <property type="evidence" value="ECO:0007669"/>
    <property type="project" value="UniProtKB-SubCell"/>
</dbReference>
<evidence type="ECO:0000313" key="8">
    <source>
        <dbReference type="Proteomes" id="UP001152320"/>
    </source>
</evidence>
<evidence type="ECO:0000256" key="5">
    <source>
        <dbReference type="ARBA" id="ARBA00023136"/>
    </source>
</evidence>
<dbReference type="EMBL" id="JAIZAY010000007">
    <property type="protein sequence ID" value="KAJ8039467.1"/>
    <property type="molecule type" value="Genomic_DNA"/>
</dbReference>
<feature type="transmembrane region" description="Helical" evidence="6">
    <location>
        <begin position="192"/>
        <end position="220"/>
    </location>
</feature>
<feature type="transmembrane region" description="Helical" evidence="6">
    <location>
        <begin position="137"/>
        <end position="155"/>
    </location>
</feature>
<sequence length="351" mass="37754">MQHFSISFSGCFALPLIVAGPLCFDLDRSLLNQLIGTSFFISGLTTFLQTFFGTRLSIIQGPSAAFIVPAIVLFSLQGPCPQPLTNNSTVEERRFVRDVALSRMQELQGSICLASLVQFLVGFTGLVGILLRFIRPITIGTTLLLIGIPILPIASDASGTHWGISSLCMFLVILFSQFLDKYDIPLFKGKRLDLFTFFPILLAVSISWIVCLILTSAGAFPDDPTEYGYKARTDIYNEDIKDAEWFRLPYPGQFGLPTVSVAGFIGMFAGVVASIVESVGDYHACALISNAPPPPVHAINRGIGMEGIGCVAAGLWGASCGYTSLSNNISAISLTKVIISANRTFTGLSSV</sequence>
<dbReference type="OrthoDB" id="1641903at2759"/>
<dbReference type="InterPro" id="IPR006043">
    <property type="entry name" value="NCS2"/>
</dbReference>
<dbReference type="PANTHER" id="PTHR11119">
    <property type="entry name" value="XANTHINE-URACIL / VITAMIN C PERMEASE FAMILY MEMBER"/>
    <property type="match status" value="1"/>
</dbReference>
<keyword evidence="5 6" id="KW-0472">Membrane</keyword>
<dbReference type="Proteomes" id="UP001152320">
    <property type="component" value="Chromosome 7"/>
</dbReference>
<evidence type="ECO:0000256" key="6">
    <source>
        <dbReference type="SAM" id="Phobius"/>
    </source>
</evidence>
<feature type="transmembrane region" description="Helical" evidence="6">
    <location>
        <begin position="161"/>
        <end position="180"/>
    </location>
</feature>
<dbReference type="AlphaFoldDB" id="A0A9Q1C6D4"/>
<feature type="transmembrane region" description="Helical" evidence="6">
    <location>
        <begin position="254"/>
        <end position="276"/>
    </location>
</feature>
<evidence type="ECO:0000256" key="2">
    <source>
        <dbReference type="ARBA" id="ARBA00008821"/>
    </source>
</evidence>
<dbReference type="GO" id="GO:0022857">
    <property type="term" value="F:transmembrane transporter activity"/>
    <property type="evidence" value="ECO:0007669"/>
    <property type="project" value="InterPro"/>
</dbReference>
<organism evidence="7 8">
    <name type="scientific">Holothuria leucospilota</name>
    <name type="common">Black long sea cucumber</name>
    <name type="synonym">Mertensiothuria leucospilota</name>
    <dbReference type="NCBI Taxonomy" id="206669"/>
    <lineage>
        <taxon>Eukaryota</taxon>
        <taxon>Metazoa</taxon>
        <taxon>Echinodermata</taxon>
        <taxon>Eleutherozoa</taxon>
        <taxon>Echinozoa</taxon>
        <taxon>Holothuroidea</taxon>
        <taxon>Aspidochirotacea</taxon>
        <taxon>Aspidochirotida</taxon>
        <taxon>Holothuriidae</taxon>
        <taxon>Holothuria</taxon>
    </lineage>
</organism>
<keyword evidence="3 6" id="KW-0812">Transmembrane</keyword>
<proteinExistence type="inferred from homology"/>
<name>A0A9Q1C6D4_HOLLE</name>
<comment type="subcellular location">
    <subcellularLocation>
        <location evidence="1">Membrane</location>
        <topology evidence="1">Multi-pass membrane protein</topology>
    </subcellularLocation>
</comment>
<dbReference type="Pfam" id="PF00860">
    <property type="entry name" value="Xan_ur_permease"/>
    <property type="match status" value="1"/>
</dbReference>
<evidence type="ECO:0000256" key="1">
    <source>
        <dbReference type="ARBA" id="ARBA00004141"/>
    </source>
</evidence>
<protein>
    <submittedName>
        <fullName evidence="7">Solute carrier family 23 member 2</fullName>
    </submittedName>
</protein>
<keyword evidence="4 6" id="KW-1133">Transmembrane helix</keyword>